<dbReference type="NCBIfam" id="TIGR00797">
    <property type="entry name" value="matE"/>
    <property type="match status" value="1"/>
</dbReference>
<organism evidence="13 14">
    <name type="scientific">Vibrio azureus NBRC 104587</name>
    <dbReference type="NCBI Taxonomy" id="1219077"/>
    <lineage>
        <taxon>Bacteria</taxon>
        <taxon>Pseudomonadati</taxon>
        <taxon>Pseudomonadota</taxon>
        <taxon>Gammaproteobacteria</taxon>
        <taxon>Vibrionales</taxon>
        <taxon>Vibrionaceae</taxon>
        <taxon>Vibrio</taxon>
    </lineage>
</organism>
<evidence type="ECO:0000256" key="5">
    <source>
        <dbReference type="ARBA" id="ARBA00022475"/>
    </source>
</evidence>
<feature type="transmembrane region" description="Helical" evidence="12">
    <location>
        <begin position="95"/>
        <end position="116"/>
    </location>
</feature>
<dbReference type="eggNOG" id="COG0534">
    <property type="taxonomic scope" value="Bacteria"/>
</dbReference>
<dbReference type="Proteomes" id="UP000016567">
    <property type="component" value="Unassembled WGS sequence"/>
</dbReference>
<dbReference type="Pfam" id="PF01554">
    <property type="entry name" value="MatE"/>
    <property type="match status" value="2"/>
</dbReference>
<evidence type="ECO:0000256" key="2">
    <source>
        <dbReference type="ARBA" id="ARBA00013489"/>
    </source>
</evidence>
<name>U3BYS8_9VIBR</name>
<evidence type="ECO:0000256" key="11">
    <source>
        <dbReference type="ARBA" id="ARBA00031636"/>
    </source>
</evidence>
<evidence type="ECO:0000256" key="10">
    <source>
        <dbReference type="ARBA" id="ARBA00030855"/>
    </source>
</evidence>
<dbReference type="InterPro" id="IPR050222">
    <property type="entry name" value="MATE_MdtK"/>
</dbReference>
<dbReference type="PIRSF" id="PIRSF006603">
    <property type="entry name" value="DinF"/>
    <property type="match status" value="1"/>
</dbReference>
<evidence type="ECO:0000256" key="6">
    <source>
        <dbReference type="ARBA" id="ARBA00022692"/>
    </source>
</evidence>
<evidence type="ECO:0000313" key="13">
    <source>
        <dbReference type="EMBL" id="GAD74449.1"/>
    </source>
</evidence>
<dbReference type="PANTHER" id="PTHR43298:SF2">
    <property type="entry name" value="FMN_FAD EXPORTER YEEO-RELATED"/>
    <property type="match status" value="1"/>
</dbReference>
<feature type="transmembrane region" description="Helical" evidence="12">
    <location>
        <begin position="136"/>
        <end position="159"/>
    </location>
</feature>
<evidence type="ECO:0000256" key="12">
    <source>
        <dbReference type="SAM" id="Phobius"/>
    </source>
</evidence>
<keyword evidence="5" id="KW-1003">Cell membrane</keyword>
<keyword evidence="14" id="KW-1185">Reference proteome</keyword>
<evidence type="ECO:0000256" key="1">
    <source>
        <dbReference type="ARBA" id="ARBA00004429"/>
    </source>
</evidence>
<keyword evidence="6 12" id="KW-0812">Transmembrane</keyword>
<dbReference type="GO" id="GO:0042910">
    <property type="term" value="F:xenobiotic transmembrane transporter activity"/>
    <property type="evidence" value="ECO:0007669"/>
    <property type="project" value="InterPro"/>
</dbReference>
<feature type="transmembrane region" description="Helical" evidence="12">
    <location>
        <begin position="242"/>
        <end position="264"/>
    </location>
</feature>
<evidence type="ECO:0000256" key="4">
    <source>
        <dbReference type="ARBA" id="ARBA00022449"/>
    </source>
</evidence>
<dbReference type="EMBL" id="BATL01000010">
    <property type="protein sequence ID" value="GAD74449.1"/>
    <property type="molecule type" value="Genomic_DNA"/>
</dbReference>
<evidence type="ECO:0000256" key="8">
    <source>
        <dbReference type="ARBA" id="ARBA00023065"/>
    </source>
</evidence>
<sequence length="445" mass="48709">MKDFTSGPIHRHIISMAIPIAINMLVQTLANLIDVFFVGRLGDNELAGVSAAGNFQFLNMLFTQVLFVGSMTLVAHAIGKKDIKTAESIYSHGMFYGLIVALLVFMLGNVFCGDLLDYVLNDAIAQNFALDYLKWFIPFLSLQVIYTVIVGPLYGAGMAKPFTSIQLKSQCVNVVLSPTLINGIPGLIPSMGVEGAALASLISGVVAIVLVIKYLRSQQNQLTLHLDKIRPNWDIFKRTLKIGLPSGGEFLISFISMTMVYWMLSRFGVMGQAGFGLGAKVAQSLFLPAMAISLASPAIAAQNFSARQFDRVRKTYVVTALMSMSAMFVLMLVCVLLPDSLVYFFSHDEAVRAVAAEYLSYIGFSFPALGLIFTISGMLQALGNTSPSFINSAIKLAILSALLSYFAYQPDFVIADVWWAVIIATLFQSILNVMILKVYFIKKLR</sequence>
<feature type="transmembrane region" description="Helical" evidence="12">
    <location>
        <begin position="316"/>
        <end position="338"/>
    </location>
</feature>
<feature type="transmembrane region" description="Helical" evidence="12">
    <location>
        <begin position="389"/>
        <end position="406"/>
    </location>
</feature>
<keyword evidence="9 12" id="KW-0472">Membrane</keyword>
<comment type="caution">
    <text evidence="13">The sequence shown here is derived from an EMBL/GenBank/DDBJ whole genome shotgun (WGS) entry which is preliminary data.</text>
</comment>
<keyword evidence="3" id="KW-0813">Transport</keyword>
<accession>U3BYS8</accession>
<dbReference type="GO" id="GO:0015297">
    <property type="term" value="F:antiporter activity"/>
    <property type="evidence" value="ECO:0007669"/>
    <property type="project" value="UniProtKB-KW"/>
</dbReference>
<dbReference type="PANTHER" id="PTHR43298">
    <property type="entry name" value="MULTIDRUG RESISTANCE PROTEIN NORM-RELATED"/>
    <property type="match status" value="1"/>
</dbReference>
<feature type="transmembrane region" description="Helical" evidence="12">
    <location>
        <begin position="171"/>
        <end position="189"/>
    </location>
</feature>
<feature type="transmembrane region" description="Helical" evidence="12">
    <location>
        <begin position="284"/>
        <end position="304"/>
    </location>
</feature>
<evidence type="ECO:0000256" key="3">
    <source>
        <dbReference type="ARBA" id="ARBA00022448"/>
    </source>
</evidence>
<keyword evidence="4" id="KW-0050">Antiport</keyword>
<dbReference type="STRING" id="1219077.VAZ01S_010_01020"/>
<protein>
    <recommendedName>
        <fullName evidence="2">Multidrug resistance protein NorM</fullName>
    </recommendedName>
    <alternativeName>
        <fullName evidence="11">Multidrug-efflux transporter</fullName>
    </alternativeName>
    <alternativeName>
        <fullName evidence="10">Na(+)/drug antiporter</fullName>
    </alternativeName>
</protein>
<feature type="transmembrane region" description="Helical" evidence="12">
    <location>
        <begin position="195"/>
        <end position="215"/>
    </location>
</feature>
<evidence type="ECO:0000313" key="14">
    <source>
        <dbReference type="Proteomes" id="UP000016567"/>
    </source>
</evidence>
<dbReference type="RefSeq" id="WP_021708229.1">
    <property type="nucleotide sequence ID" value="NZ_BAOB01000124.1"/>
</dbReference>
<dbReference type="InterPro" id="IPR002528">
    <property type="entry name" value="MATE_fam"/>
</dbReference>
<feature type="transmembrane region" description="Helical" evidence="12">
    <location>
        <begin position="418"/>
        <end position="440"/>
    </location>
</feature>
<dbReference type="GO" id="GO:0005886">
    <property type="term" value="C:plasma membrane"/>
    <property type="evidence" value="ECO:0007669"/>
    <property type="project" value="UniProtKB-SubCell"/>
</dbReference>
<proteinExistence type="predicted"/>
<dbReference type="InterPro" id="IPR048279">
    <property type="entry name" value="MdtK-like"/>
</dbReference>
<feature type="transmembrane region" description="Helical" evidence="12">
    <location>
        <begin position="12"/>
        <end position="37"/>
    </location>
</feature>
<feature type="transmembrane region" description="Helical" evidence="12">
    <location>
        <begin position="358"/>
        <end position="382"/>
    </location>
</feature>
<dbReference type="AlphaFoldDB" id="U3BYS8"/>
<keyword evidence="8" id="KW-0406">Ion transport</keyword>
<dbReference type="OrthoDB" id="9806302at2"/>
<comment type="subcellular location">
    <subcellularLocation>
        <location evidence="1">Cell inner membrane</location>
        <topology evidence="1">Multi-pass membrane protein</topology>
    </subcellularLocation>
</comment>
<evidence type="ECO:0000256" key="7">
    <source>
        <dbReference type="ARBA" id="ARBA00022989"/>
    </source>
</evidence>
<feature type="transmembrane region" description="Helical" evidence="12">
    <location>
        <begin position="57"/>
        <end position="75"/>
    </location>
</feature>
<keyword evidence="7 12" id="KW-1133">Transmembrane helix</keyword>
<evidence type="ECO:0000256" key="9">
    <source>
        <dbReference type="ARBA" id="ARBA00023136"/>
    </source>
</evidence>
<gene>
    <name evidence="13" type="ORF">VAZ01S_010_01020</name>
</gene>
<reference evidence="13 14" key="1">
    <citation type="submission" date="2013-09" db="EMBL/GenBank/DDBJ databases">
        <title>Whole genome shotgun sequence of Vibrio azureus NBRC 104587.</title>
        <authorList>
            <person name="Isaki S."/>
            <person name="Hosoyama A."/>
            <person name="Numata M."/>
            <person name="Hashimoto M."/>
            <person name="Hosoyama Y."/>
            <person name="Tsuchikane K."/>
            <person name="Noguchi M."/>
            <person name="Hirakata S."/>
            <person name="Ichikawa N."/>
            <person name="Ohji S."/>
            <person name="Yamazoe A."/>
            <person name="Fujita N."/>
        </authorList>
    </citation>
    <scope>NUCLEOTIDE SEQUENCE [LARGE SCALE GENOMIC DNA]</scope>
    <source>
        <strain evidence="13 14">NBRC 104587</strain>
    </source>
</reference>
<dbReference type="GO" id="GO:0006811">
    <property type="term" value="P:monoatomic ion transport"/>
    <property type="evidence" value="ECO:0007669"/>
    <property type="project" value="UniProtKB-KW"/>
</dbReference>